<feature type="compositionally biased region" description="Basic and acidic residues" evidence="1">
    <location>
        <begin position="174"/>
        <end position="184"/>
    </location>
</feature>
<feature type="compositionally biased region" description="Basic and acidic residues" evidence="1">
    <location>
        <begin position="66"/>
        <end position="91"/>
    </location>
</feature>
<sequence length="288" mass="32395">MRKLYLPFQRTESKYNLRVLYEQVNSSKNTIASRTSGNLPSTRLRKPPTINLTTLQTNKTTNTFANHRETSTDDAVDERTETSKPEKEIDQSSKAQEIAMTLADPPSSQTSTLATGTLNLFNHPPKIDMTNRVANKQSGRPSFRNALRRKISTTVAPRTDATTNRAVPRFTPTVRDRQKSRSRDNTLQNVTTRPRRPPVIDYDYYEDEEEPVIGKSTFNGKLFLTSKGTFRCLDQGNFPHPYSCKKFITCAKMVNGLVIGAEYTCPDKLSYDPVGGICNWSAGLGCKE</sequence>
<evidence type="ECO:0000256" key="1">
    <source>
        <dbReference type="SAM" id="MobiDB-lite"/>
    </source>
</evidence>
<dbReference type="SUPFAM" id="SSF57625">
    <property type="entry name" value="Invertebrate chitin-binding proteins"/>
    <property type="match status" value="1"/>
</dbReference>
<organism evidence="3 4">
    <name type="scientific">Frieseomelitta varia</name>
    <dbReference type="NCBI Taxonomy" id="561572"/>
    <lineage>
        <taxon>Eukaryota</taxon>
        <taxon>Metazoa</taxon>
        <taxon>Ecdysozoa</taxon>
        <taxon>Arthropoda</taxon>
        <taxon>Hexapoda</taxon>
        <taxon>Insecta</taxon>
        <taxon>Pterygota</taxon>
        <taxon>Neoptera</taxon>
        <taxon>Endopterygota</taxon>
        <taxon>Hymenoptera</taxon>
        <taxon>Apocrita</taxon>
        <taxon>Aculeata</taxon>
        <taxon>Apoidea</taxon>
        <taxon>Anthophila</taxon>
        <taxon>Apidae</taxon>
        <taxon>Frieseomelitta</taxon>
    </lineage>
</organism>
<dbReference type="EMBL" id="WNWW01000353">
    <property type="protein sequence ID" value="KAF3425831.1"/>
    <property type="molecule type" value="Genomic_DNA"/>
</dbReference>
<dbReference type="Proteomes" id="UP000655588">
    <property type="component" value="Unassembled WGS sequence"/>
</dbReference>
<dbReference type="SMART" id="SM00494">
    <property type="entry name" value="ChtBD2"/>
    <property type="match status" value="1"/>
</dbReference>
<proteinExistence type="predicted"/>
<feature type="region of interest" description="Disordered" evidence="1">
    <location>
        <begin position="59"/>
        <end position="93"/>
    </location>
</feature>
<reference evidence="3" key="1">
    <citation type="submission" date="2019-11" db="EMBL/GenBank/DDBJ databases">
        <title>The nuclear and mitochondrial genomes of Frieseomelitta varia - a highly eusocial stingless bee (Meliponini) with a permanently sterile worker caste.</title>
        <authorList>
            <person name="Freitas F.C.P."/>
            <person name="Lourenco A.P."/>
            <person name="Nunes F.M.F."/>
            <person name="Paschoal A.R."/>
            <person name="Abreu F.C.P."/>
            <person name="Barbin F.O."/>
            <person name="Bataglia L."/>
            <person name="Cardoso-Junior C.A.M."/>
            <person name="Cervoni M.S."/>
            <person name="Silva S.R."/>
            <person name="Dalarmi F."/>
            <person name="Del Lama M.A."/>
            <person name="Depintor T.S."/>
            <person name="Ferreira K.M."/>
            <person name="Goria P.S."/>
            <person name="Jaskot M.C."/>
            <person name="Lago D.C."/>
            <person name="Luna-Lucena D."/>
            <person name="Moda L.M."/>
            <person name="Nascimento L."/>
            <person name="Pedrino M."/>
            <person name="Rabico F.O."/>
            <person name="Sanches F.C."/>
            <person name="Santos D.E."/>
            <person name="Santos C.G."/>
            <person name="Vieira J."/>
            <person name="Lopes T.F."/>
            <person name="Barchuk A.R."/>
            <person name="Hartfelder K."/>
            <person name="Simoes Z.L.P."/>
            <person name="Bitondi M.M.G."/>
            <person name="Pinheiro D.G."/>
        </authorList>
    </citation>
    <scope>NUCLEOTIDE SEQUENCE</scope>
    <source>
        <strain evidence="3">USP_RPSP 00005682</strain>
        <tissue evidence="3">Whole individual</tissue>
    </source>
</reference>
<dbReference type="InterPro" id="IPR002557">
    <property type="entry name" value="Chitin-bd_dom"/>
</dbReference>
<evidence type="ECO:0000259" key="2">
    <source>
        <dbReference type="PROSITE" id="PS50940"/>
    </source>
</evidence>
<dbReference type="AlphaFoldDB" id="A0A833VNI3"/>
<name>A0A833VNI3_9HYME</name>
<dbReference type="PROSITE" id="PS50940">
    <property type="entry name" value="CHIT_BIND_II"/>
    <property type="match status" value="1"/>
</dbReference>
<feature type="domain" description="Chitin-binding type-2" evidence="2">
    <location>
        <begin position="229"/>
        <end position="288"/>
    </location>
</feature>
<dbReference type="GO" id="GO:0005576">
    <property type="term" value="C:extracellular region"/>
    <property type="evidence" value="ECO:0007669"/>
    <property type="project" value="InterPro"/>
</dbReference>
<gene>
    <name evidence="3" type="ORF">E2986_12956</name>
</gene>
<comment type="caution">
    <text evidence="3">The sequence shown here is derived from an EMBL/GenBank/DDBJ whole genome shotgun (WGS) entry which is preliminary data.</text>
</comment>
<dbReference type="Gene3D" id="2.170.140.10">
    <property type="entry name" value="Chitin binding domain"/>
    <property type="match status" value="1"/>
</dbReference>
<protein>
    <recommendedName>
        <fullName evidence="2">Chitin-binding type-2 domain-containing protein</fullName>
    </recommendedName>
</protein>
<accession>A0A833VNI3</accession>
<feature type="region of interest" description="Disordered" evidence="1">
    <location>
        <begin position="174"/>
        <end position="195"/>
    </location>
</feature>
<dbReference type="Pfam" id="PF01607">
    <property type="entry name" value="CBM_14"/>
    <property type="match status" value="1"/>
</dbReference>
<evidence type="ECO:0000313" key="3">
    <source>
        <dbReference type="EMBL" id="KAF3425831.1"/>
    </source>
</evidence>
<keyword evidence="4" id="KW-1185">Reference proteome</keyword>
<dbReference type="GO" id="GO:0008061">
    <property type="term" value="F:chitin binding"/>
    <property type="evidence" value="ECO:0007669"/>
    <property type="project" value="InterPro"/>
</dbReference>
<evidence type="ECO:0000313" key="4">
    <source>
        <dbReference type="Proteomes" id="UP000655588"/>
    </source>
</evidence>
<dbReference type="InterPro" id="IPR036508">
    <property type="entry name" value="Chitin-bd_dom_sf"/>
</dbReference>